<reference evidence="4 5" key="1">
    <citation type="journal article" date="2014" name="Nature">
        <title>The genome of the recently domesticated crop plant sugar beet (Beta vulgaris).</title>
        <authorList>
            <person name="Dohm J.C."/>
            <person name="Minoche A.E."/>
            <person name="Holtgrawe D."/>
            <person name="Capella-Gutierrez S."/>
            <person name="Zakrzewski F."/>
            <person name="Tafer H."/>
            <person name="Rupp O."/>
            <person name="Sorensen T.R."/>
            <person name="Stracke R."/>
            <person name="Reinhardt R."/>
            <person name="Goesmann A."/>
            <person name="Kraft T."/>
            <person name="Schulz B."/>
            <person name="Stadler P.F."/>
            <person name="Schmidt T."/>
            <person name="Gabaldon T."/>
            <person name="Lehrach H."/>
            <person name="Weisshaar B."/>
            <person name="Himmelbauer H."/>
        </authorList>
    </citation>
    <scope>NUCLEOTIDE SEQUENCE [LARGE SCALE GENOMIC DNA]</scope>
    <source>
        <tissue evidence="4">Taproot</tissue>
    </source>
</reference>
<dbReference type="SUPFAM" id="SSF52540">
    <property type="entry name" value="P-loop containing nucleoside triphosphate hydrolases"/>
    <property type="match status" value="1"/>
</dbReference>
<comment type="caution">
    <text evidence="2">Lacks conserved residue(s) required for the propagation of feature annotation.</text>
</comment>
<dbReference type="GO" id="GO:0008017">
    <property type="term" value="F:microtubule binding"/>
    <property type="evidence" value="ECO:0007669"/>
    <property type="project" value="InterPro"/>
</dbReference>
<gene>
    <name evidence="4" type="ORF">BVRB_036010</name>
</gene>
<dbReference type="InterPro" id="IPR031852">
    <property type="entry name" value="Vik1/Cik1_MT-bd"/>
</dbReference>
<dbReference type="GO" id="GO:0007018">
    <property type="term" value="P:microtubule-based movement"/>
    <property type="evidence" value="ECO:0007669"/>
    <property type="project" value="InterPro"/>
</dbReference>
<evidence type="ECO:0000256" key="1">
    <source>
        <dbReference type="ARBA" id="ARBA00023175"/>
    </source>
</evidence>
<feature type="domain" description="Kinesin motor" evidence="3">
    <location>
        <begin position="1"/>
        <end position="38"/>
    </location>
</feature>
<evidence type="ECO:0000259" key="3">
    <source>
        <dbReference type="PROSITE" id="PS50067"/>
    </source>
</evidence>
<dbReference type="EMBL" id="KQ108702">
    <property type="protein sequence ID" value="KMS65436.1"/>
    <property type="molecule type" value="Genomic_DNA"/>
</dbReference>
<evidence type="ECO:0000256" key="2">
    <source>
        <dbReference type="PROSITE-ProRule" id="PRU00283"/>
    </source>
</evidence>
<dbReference type="PROSITE" id="PS50067">
    <property type="entry name" value="KINESIN_MOTOR_2"/>
    <property type="match status" value="1"/>
</dbReference>
<dbReference type="AlphaFoldDB" id="A0A0J7YPB7"/>
<accession>A0A0J7YPB7</accession>
<dbReference type="Pfam" id="PF16796">
    <property type="entry name" value="Microtub_bd"/>
    <property type="match status" value="1"/>
</dbReference>
<evidence type="ECO:0000313" key="4">
    <source>
        <dbReference type="EMBL" id="KMS65436.1"/>
    </source>
</evidence>
<evidence type="ECO:0000313" key="5">
    <source>
        <dbReference type="Proteomes" id="UP000035740"/>
    </source>
</evidence>
<dbReference type="Proteomes" id="UP000035740">
    <property type="component" value="Unassembled WGS sequence"/>
</dbReference>
<proteinExistence type="inferred from homology"/>
<keyword evidence="1" id="KW-0505">Motor protein</keyword>
<dbReference type="OrthoDB" id="3176171at2759"/>
<keyword evidence="5" id="KW-1185">Reference proteome</keyword>
<dbReference type="InterPro" id="IPR001752">
    <property type="entry name" value="Kinesin_motor_dom"/>
</dbReference>
<sequence>MSFDRVFSDSASQADVWDELQPLVLSCCQGYNVSFLSY</sequence>
<name>A0A0J7YPB7_BETVV</name>
<dbReference type="GO" id="GO:0005524">
    <property type="term" value="F:ATP binding"/>
    <property type="evidence" value="ECO:0007669"/>
    <property type="project" value="InterPro"/>
</dbReference>
<protein>
    <recommendedName>
        <fullName evidence="3">Kinesin motor domain-containing protein</fullName>
    </recommendedName>
</protein>
<organism evidence="4 5">
    <name type="scientific">Beta vulgaris subsp. vulgaris</name>
    <name type="common">Beet</name>
    <dbReference type="NCBI Taxonomy" id="3555"/>
    <lineage>
        <taxon>Eukaryota</taxon>
        <taxon>Viridiplantae</taxon>
        <taxon>Streptophyta</taxon>
        <taxon>Embryophyta</taxon>
        <taxon>Tracheophyta</taxon>
        <taxon>Spermatophyta</taxon>
        <taxon>Magnoliopsida</taxon>
        <taxon>eudicotyledons</taxon>
        <taxon>Gunneridae</taxon>
        <taxon>Pentapetalae</taxon>
        <taxon>Caryophyllales</taxon>
        <taxon>Chenopodiaceae</taxon>
        <taxon>Betoideae</taxon>
        <taxon>Beta</taxon>
    </lineage>
</organism>
<dbReference type="Gene3D" id="3.40.850.10">
    <property type="entry name" value="Kinesin motor domain"/>
    <property type="match status" value="1"/>
</dbReference>
<dbReference type="Gramene" id="KMS65436">
    <property type="protein sequence ID" value="KMS65436"/>
    <property type="gene ID" value="BVRB_036010"/>
</dbReference>
<comment type="similarity">
    <text evidence="2">Belongs to the TRAFAC class myosin-kinesin ATPase superfamily. Kinesin family.</text>
</comment>
<feature type="non-terminal residue" evidence="4">
    <location>
        <position position="38"/>
    </location>
</feature>
<dbReference type="InterPro" id="IPR027417">
    <property type="entry name" value="P-loop_NTPase"/>
</dbReference>
<dbReference type="InterPro" id="IPR036961">
    <property type="entry name" value="Kinesin_motor_dom_sf"/>
</dbReference>
<dbReference type="GO" id="GO:0003777">
    <property type="term" value="F:microtubule motor activity"/>
    <property type="evidence" value="ECO:0007669"/>
    <property type="project" value="InterPro"/>
</dbReference>